<comment type="caution">
    <text evidence="3">The sequence shown here is derived from an EMBL/GenBank/DDBJ whole genome shotgun (WGS) entry which is preliminary data.</text>
</comment>
<name>A0A397IVB2_9GLOM</name>
<dbReference type="AlphaFoldDB" id="A0A397IVB2"/>
<dbReference type="EMBL" id="PQFF01000164">
    <property type="protein sequence ID" value="RHZ77716.1"/>
    <property type="molecule type" value="Genomic_DNA"/>
</dbReference>
<feature type="transmembrane region" description="Helical" evidence="1">
    <location>
        <begin position="168"/>
        <end position="192"/>
    </location>
</feature>
<keyword evidence="1" id="KW-0812">Transmembrane</keyword>
<dbReference type="OrthoDB" id="2434437at2759"/>
<feature type="signal peptide" evidence="2">
    <location>
        <begin position="1"/>
        <end position="20"/>
    </location>
</feature>
<feature type="transmembrane region" description="Helical" evidence="1">
    <location>
        <begin position="234"/>
        <end position="256"/>
    </location>
</feature>
<keyword evidence="1" id="KW-1133">Transmembrane helix</keyword>
<gene>
    <name evidence="3" type="ORF">Glove_174g43</name>
</gene>
<keyword evidence="4" id="KW-1185">Reference proteome</keyword>
<keyword evidence="2" id="KW-0732">Signal</keyword>
<feature type="transmembrane region" description="Helical" evidence="1">
    <location>
        <begin position="101"/>
        <end position="120"/>
    </location>
</feature>
<organism evidence="3 4">
    <name type="scientific">Diversispora epigaea</name>
    <dbReference type="NCBI Taxonomy" id="1348612"/>
    <lineage>
        <taxon>Eukaryota</taxon>
        <taxon>Fungi</taxon>
        <taxon>Fungi incertae sedis</taxon>
        <taxon>Mucoromycota</taxon>
        <taxon>Glomeromycotina</taxon>
        <taxon>Glomeromycetes</taxon>
        <taxon>Diversisporales</taxon>
        <taxon>Diversisporaceae</taxon>
        <taxon>Diversispora</taxon>
    </lineage>
</organism>
<proteinExistence type="predicted"/>
<evidence type="ECO:0000313" key="4">
    <source>
        <dbReference type="Proteomes" id="UP000266861"/>
    </source>
</evidence>
<feature type="transmembrane region" description="Helical" evidence="1">
    <location>
        <begin position="140"/>
        <end position="162"/>
    </location>
</feature>
<accession>A0A397IVB2</accession>
<feature type="chain" id="PRO_5017414563" evidence="2">
    <location>
        <begin position="21"/>
        <end position="285"/>
    </location>
</feature>
<evidence type="ECO:0000313" key="3">
    <source>
        <dbReference type="EMBL" id="RHZ77716.1"/>
    </source>
</evidence>
<evidence type="ECO:0000256" key="2">
    <source>
        <dbReference type="SAM" id="SignalP"/>
    </source>
</evidence>
<keyword evidence="1" id="KW-0472">Membrane</keyword>
<protein>
    <submittedName>
        <fullName evidence="3">Uncharacterized protein</fullName>
    </submittedName>
</protein>
<feature type="transmembrane region" description="Helical" evidence="1">
    <location>
        <begin position="204"/>
        <end position="228"/>
    </location>
</feature>
<sequence>MSRFFVSIFLNFLFGKIVQSLPVPLALEKASIVDESYTSYQDVFDALLNALFPITFIILFNVSKTGPIKRVLLPLFDDILYNAIAWVFPLIVSLSYEMYPFFMYLLFVAIFHIVHSVLAIKKKEIIDDLHTSETEVFNNLTISLISNPAIFIPEIWIVNISYRLAAGYFNPMMITFLVLFSILLICSVSFRIKIQLQGWPKKRLGIYTVYSLIFFYTPTILQTLYITIYLPVNFYFVKSLIFVLVICLTRGVSYFYDRIPGDFLATSYATVHYYLRTLIDKQYRQ</sequence>
<evidence type="ECO:0000256" key="1">
    <source>
        <dbReference type="SAM" id="Phobius"/>
    </source>
</evidence>
<feature type="transmembrane region" description="Helical" evidence="1">
    <location>
        <begin position="75"/>
        <end position="95"/>
    </location>
</feature>
<reference evidence="3 4" key="1">
    <citation type="submission" date="2018-08" db="EMBL/GenBank/DDBJ databases">
        <title>Genome and evolution of the arbuscular mycorrhizal fungus Diversispora epigaea (formerly Glomus versiforme) and its bacterial endosymbionts.</title>
        <authorList>
            <person name="Sun X."/>
            <person name="Fei Z."/>
            <person name="Harrison M."/>
        </authorList>
    </citation>
    <scope>NUCLEOTIDE SEQUENCE [LARGE SCALE GENOMIC DNA]</scope>
    <source>
        <strain evidence="3 4">IT104</strain>
    </source>
</reference>
<feature type="transmembrane region" description="Helical" evidence="1">
    <location>
        <begin position="44"/>
        <end position="63"/>
    </location>
</feature>
<dbReference type="Proteomes" id="UP000266861">
    <property type="component" value="Unassembled WGS sequence"/>
</dbReference>